<keyword evidence="3" id="KW-1003">Cell membrane</keyword>
<keyword evidence="2 7" id="KW-0813">Transport</keyword>
<dbReference type="InterPro" id="IPR000515">
    <property type="entry name" value="MetI-like"/>
</dbReference>
<dbReference type="PANTHER" id="PTHR43386">
    <property type="entry name" value="OLIGOPEPTIDE TRANSPORT SYSTEM PERMEASE PROTEIN APPC"/>
    <property type="match status" value="1"/>
</dbReference>
<feature type="region of interest" description="Disordered" evidence="8">
    <location>
        <begin position="1"/>
        <end position="22"/>
    </location>
</feature>
<dbReference type="Gene3D" id="1.10.3720.10">
    <property type="entry name" value="MetI-like"/>
    <property type="match status" value="1"/>
</dbReference>
<dbReference type="Proteomes" id="UP000077381">
    <property type="component" value="Unassembled WGS sequence"/>
</dbReference>
<feature type="transmembrane region" description="Helical" evidence="7">
    <location>
        <begin position="131"/>
        <end position="157"/>
    </location>
</feature>
<protein>
    <submittedName>
        <fullName evidence="10">Glutathione transport system permease protein GsiD</fullName>
    </submittedName>
</protein>
<dbReference type="PROSITE" id="PS50928">
    <property type="entry name" value="ABC_TM1"/>
    <property type="match status" value="1"/>
</dbReference>
<evidence type="ECO:0000313" key="11">
    <source>
        <dbReference type="Proteomes" id="UP000077381"/>
    </source>
</evidence>
<accession>A0A177HI82</accession>
<dbReference type="OrthoDB" id="9812701at2"/>
<dbReference type="InterPro" id="IPR050366">
    <property type="entry name" value="BP-dependent_transpt_permease"/>
</dbReference>
<sequence length="344" mass="37121">MTMQHQPVETGSGPTLLAEEPTRDSWPGVGIVIGGRSPSRMAWKRVRQDKVTMTALVITLLFIVIALLAPVLTWLTGWGPITPDNKAINPDTGNQPYGSLGGISLQHLLGVEPGTGFDLFARVVYGLRTSLFVGFASAVVSTVVGVVAGLAAGYFGGWADSLLSRIMDVMLAFPQLLFIIALTPVIQNALQTDSHGGTDENLRLLVLVLNIAVFAWAYTARLVRGQVLSLREREFVDAARIMSAGRRHILFRQLLPNLWAPILISFALAVPQNITTEAALSYLGVGVIPPNPDWGALLSDASQFFLQDPMYLFVPGVLLLILVLALNLLGDGVRDALDPRSHRG</sequence>
<feature type="domain" description="ABC transmembrane type-1" evidence="9">
    <location>
        <begin position="127"/>
        <end position="330"/>
    </location>
</feature>
<feature type="transmembrane region" description="Helical" evidence="7">
    <location>
        <begin position="169"/>
        <end position="190"/>
    </location>
</feature>
<feature type="transmembrane region" description="Helical" evidence="7">
    <location>
        <begin position="202"/>
        <end position="223"/>
    </location>
</feature>
<evidence type="ECO:0000256" key="7">
    <source>
        <dbReference type="RuleBase" id="RU363032"/>
    </source>
</evidence>
<dbReference type="InterPro" id="IPR025966">
    <property type="entry name" value="OppC_N"/>
</dbReference>
<dbReference type="Pfam" id="PF12911">
    <property type="entry name" value="OppC_N"/>
    <property type="match status" value="1"/>
</dbReference>
<evidence type="ECO:0000256" key="2">
    <source>
        <dbReference type="ARBA" id="ARBA00022448"/>
    </source>
</evidence>
<dbReference type="SUPFAM" id="SSF161098">
    <property type="entry name" value="MetI-like"/>
    <property type="match status" value="1"/>
</dbReference>
<dbReference type="PANTHER" id="PTHR43386:SF1">
    <property type="entry name" value="D,D-DIPEPTIDE TRANSPORT SYSTEM PERMEASE PROTEIN DDPC-RELATED"/>
    <property type="match status" value="1"/>
</dbReference>
<evidence type="ECO:0000256" key="6">
    <source>
        <dbReference type="ARBA" id="ARBA00023136"/>
    </source>
</evidence>
<keyword evidence="4 7" id="KW-0812">Transmembrane</keyword>
<dbReference type="InterPro" id="IPR035906">
    <property type="entry name" value="MetI-like_sf"/>
</dbReference>
<proteinExistence type="inferred from homology"/>
<evidence type="ECO:0000256" key="1">
    <source>
        <dbReference type="ARBA" id="ARBA00004651"/>
    </source>
</evidence>
<keyword evidence="11" id="KW-1185">Reference proteome</keyword>
<feature type="transmembrane region" description="Helical" evidence="7">
    <location>
        <begin position="310"/>
        <end position="330"/>
    </location>
</feature>
<evidence type="ECO:0000313" key="10">
    <source>
        <dbReference type="EMBL" id="OAH10661.1"/>
    </source>
</evidence>
<organism evidence="10 11">
    <name type="scientific">Streptomyces jeddahensis</name>
    <dbReference type="NCBI Taxonomy" id="1716141"/>
    <lineage>
        <taxon>Bacteria</taxon>
        <taxon>Bacillati</taxon>
        <taxon>Actinomycetota</taxon>
        <taxon>Actinomycetes</taxon>
        <taxon>Kitasatosporales</taxon>
        <taxon>Streptomycetaceae</taxon>
        <taxon>Streptomyces</taxon>
    </lineage>
</organism>
<dbReference type="GO" id="GO:0055085">
    <property type="term" value="P:transmembrane transport"/>
    <property type="evidence" value="ECO:0007669"/>
    <property type="project" value="InterPro"/>
</dbReference>
<dbReference type="AlphaFoldDB" id="A0A177HI82"/>
<feature type="compositionally biased region" description="Polar residues" evidence="8">
    <location>
        <begin position="1"/>
        <end position="13"/>
    </location>
</feature>
<comment type="subcellular location">
    <subcellularLocation>
        <location evidence="1 7">Cell membrane</location>
        <topology evidence="1 7">Multi-pass membrane protein</topology>
    </subcellularLocation>
</comment>
<comment type="similarity">
    <text evidence="7">Belongs to the binding-protein-dependent transport system permease family.</text>
</comment>
<feature type="transmembrane region" description="Helical" evidence="7">
    <location>
        <begin position="51"/>
        <end position="75"/>
    </location>
</feature>
<dbReference type="GO" id="GO:0005886">
    <property type="term" value="C:plasma membrane"/>
    <property type="evidence" value="ECO:0007669"/>
    <property type="project" value="UniProtKB-SubCell"/>
</dbReference>
<reference evidence="10 11" key="1">
    <citation type="submission" date="2015-12" db="EMBL/GenBank/DDBJ databases">
        <title>Genome sequence of Streptomyces sp. G25.</title>
        <authorList>
            <person name="Poehlein A."/>
            <person name="Roettig A."/>
            <person name="Hiessl S."/>
            <person name="Hauschild P."/>
            <person name="Schauer J."/>
            <person name="Madkour M.H."/>
            <person name="Al-Ansari A.M."/>
            <person name="Almakishah N.H."/>
            <person name="Steinbuechel A."/>
            <person name="Daniel R."/>
        </authorList>
    </citation>
    <scope>NUCLEOTIDE SEQUENCE [LARGE SCALE GENOMIC DNA]</scope>
    <source>
        <strain evidence="11">G25(2015)</strain>
    </source>
</reference>
<comment type="caution">
    <text evidence="10">The sequence shown here is derived from an EMBL/GenBank/DDBJ whole genome shotgun (WGS) entry which is preliminary data.</text>
</comment>
<dbReference type="RefSeq" id="WP_067284045.1">
    <property type="nucleotide sequence ID" value="NZ_LOHS01000127.1"/>
</dbReference>
<evidence type="ECO:0000256" key="8">
    <source>
        <dbReference type="SAM" id="MobiDB-lite"/>
    </source>
</evidence>
<dbReference type="EMBL" id="LOHS01000127">
    <property type="protein sequence ID" value="OAH10661.1"/>
    <property type="molecule type" value="Genomic_DNA"/>
</dbReference>
<name>A0A177HI82_9ACTN</name>
<keyword evidence="5 7" id="KW-1133">Transmembrane helix</keyword>
<dbReference type="Pfam" id="PF00528">
    <property type="entry name" value="BPD_transp_1"/>
    <property type="match status" value="1"/>
</dbReference>
<dbReference type="PATRIC" id="fig|1716141.3.peg.6325"/>
<gene>
    <name evidence="10" type="primary">gsiD_3</name>
    <name evidence="10" type="ORF">STSP_60120</name>
</gene>
<evidence type="ECO:0000256" key="5">
    <source>
        <dbReference type="ARBA" id="ARBA00022989"/>
    </source>
</evidence>
<dbReference type="STRING" id="1716141.STSP_60120"/>
<evidence type="ECO:0000256" key="4">
    <source>
        <dbReference type="ARBA" id="ARBA00022692"/>
    </source>
</evidence>
<keyword evidence="6 7" id="KW-0472">Membrane</keyword>
<evidence type="ECO:0000256" key="3">
    <source>
        <dbReference type="ARBA" id="ARBA00022475"/>
    </source>
</evidence>
<dbReference type="CDD" id="cd06261">
    <property type="entry name" value="TM_PBP2"/>
    <property type="match status" value="1"/>
</dbReference>
<evidence type="ECO:0000259" key="9">
    <source>
        <dbReference type="PROSITE" id="PS50928"/>
    </source>
</evidence>
<feature type="transmembrane region" description="Helical" evidence="7">
    <location>
        <begin position="249"/>
        <end position="270"/>
    </location>
</feature>